<sequence length="390" mass="46116">MEQFARENLTEWKRILAYWEKYSPDYQRGGFHGQVNYDNQPVLDAPRSIILVSRILWTFSLAYRHFHRRRYLVLADRAYHYLYNHFRDAKNGGVYWSVTAAGAPLETRKQLYGHAFAIYGLSEYYAASKFTPALDFAQELFKTVDKHGYDVDMGGYFEAFGPSWEPVDDLILSKMPWNKSQNTHLHIIEAFTNLYRVWPDPTLRQRVVHLIDAFMEKLVSQKTYRLRLFFNQNWSPKDETVSYGHDIEASWLLWETAEVLNDHERSEKVKQLCIKMAEAACSGLGEDGALDYEFDPATNHHNRERSWWVLAEQMVGFYNAYQLTGEEHYKDKSLKSWEFIKKYVLDTQKGDWYGTVKPDLTPVRNAKISFWKCPYHNSRACYEIVRRLEK</sequence>
<dbReference type="GO" id="GO:0005975">
    <property type="term" value="P:carbohydrate metabolic process"/>
    <property type="evidence" value="ECO:0007669"/>
    <property type="project" value="InterPro"/>
</dbReference>
<dbReference type="EMBL" id="CP030850">
    <property type="protein sequence ID" value="AXE16874.1"/>
    <property type="molecule type" value="Genomic_DNA"/>
</dbReference>
<keyword evidence="6" id="KW-1185">Reference proteome</keyword>
<dbReference type="KEGG" id="run:DR864_03550"/>
<protein>
    <recommendedName>
        <fullName evidence="4">Cellobiose 2-epimerase</fullName>
        <shortName evidence="4">CE</shortName>
        <ecNumber evidence="4">5.1.3.11</ecNumber>
    </recommendedName>
</protein>
<proteinExistence type="inferred from homology"/>
<dbReference type="Proteomes" id="UP000251993">
    <property type="component" value="Chromosome"/>
</dbReference>
<evidence type="ECO:0000256" key="1">
    <source>
        <dbReference type="ARBA" id="ARBA00001470"/>
    </source>
</evidence>
<evidence type="ECO:0000313" key="5">
    <source>
        <dbReference type="EMBL" id="AXE16874.1"/>
    </source>
</evidence>
<organism evidence="5 6">
    <name type="scientific">Runella rosea</name>
    <dbReference type="NCBI Taxonomy" id="2259595"/>
    <lineage>
        <taxon>Bacteria</taxon>
        <taxon>Pseudomonadati</taxon>
        <taxon>Bacteroidota</taxon>
        <taxon>Cytophagia</taxon>
        <taxon>Cytophagales</taxon>
        <taxon>Spirosomataceae</taxon>
        <taxon>Runella</taxon>
    </lineage>
</organism>
<evidence type="ECO:0000256" key="2">
    <source>
        <dbReference type="ARBA" id="ARBA00008558"/>
    </source>
</evidence>
<dbReference type="HAMAP" id="MF_00929">
    <property type="entry name" value="Cellobiose_2_epim"/>
    <property type="match status" value="1"/>
</dbReference>
<dbReference type="SUPFAM" id="SSF48208">
    <property type="entry name" value="Six-hairpin glycosidases"/>
    <property type="match status" value="1"/>
</dbReference>
<dbReference type="Pfam" id="PF07221">
    <property type="entry name" value="GlcNAc_2-epim"/>
    <property type="match status" value="1"/>
</dbReference>
<accession>A0A344TE03</accession>
<dbReference type="GO" id="GO:0047736">
    <property type="term" value="F:cellobiose epimerase activity"/>
    <property type="evidence" value="ECO:0007669"/>
    <property type="project" value="UniProtKB-UniRule"/>
</dbReference>
<dbReference type="OrthoDB" id="5141876at2"/>
<dbReference type="InterPro" id="IPR010819">
    <property type="entry name" value="AGE/CE"/>
</dbReference>
<dbReference type="PANTHER" id="PTHR15108">
    <property type="entry name" value="N-ACYLGLUCOSAMINE-2-EPIMERASE"/>
    <property type="match status" value="1"/>
</dbReference>
<comment type="similarity">
    <text evidence="4">Belongs to the cellobiose 2-epimerase family.</text>
</comment>
<evidence type="ECO:0000256" key="3">
    <source>
        <dbReference type="ARBA" id="ARBA00023235"/>
    </source>
</evidence>
<dbReference type="EC" id="5.1.3.11" evidence="4"/>
<evidence type="ECO:0000313" key="6">
    <source>
        <dbReference type="Proteomes" id="UP000251993"/>
    </source>
</evidence>
<gene>
    <name evidence="5" type="ORF">DR864_03550</name>
</gene>
<dbReference type="AlphaFoldDB" id="A0A344TE03"/>
<name>A0A344TE03_9BACT</name>
<comment type="similarity">
    <text evidence="2">Belongs to the N-acylglucosamine 2-epimerase family.</text>
</comment>
<dbReference type="Gene3D" id="1.50.10.10">
    <property type="match status" value="1"/>
</dbReference>
<reference evidence="5 6" key="1">
    <citation type="submission" date="2018-07" db="EMBL/GenBank/DDBJ databases">
        <title>Genome sequencing of Runella.</title>
        <authorList>
            <person name="Baek M.-G."/>
            <person name="Yi H."/>
        </authorList>
    </citation>
    <scope>NUCLEOTIDE SEQUENCE [LARGE SCALE GENOMIC DNA]</scope>
    <source>
        <strain evidence="5 6">HYN0085</strain>
    </source>
</reference>
<dbReference type="RefSeq" id="WP_114065661.1">
    <property type="nucleotide sequence ID" value="NZ_CP030850.1"/>
</dbReference>
<evidence type="ECO:0000256" key="4">
    <source>
        <dbReference type="HAMAP-Rule" id="MF_00929"/>
    </source>
</evidence>
<dbReference type="InterPro" id="IPR008928">
    <property type="entry name" value="6-hairpin_glycosidase_sf"/>
</dbReference>
<dbReference type="InterPro" id="IPR028584">
    <property type="entry name" value="Cellobiose_2_epim"/>
</dbReference>
<comment type="catalytic activity">
    <reaction evidence="1 4">
        <text>D-cellobiose = beta-D-glucosyl-(1-&gt;4)-D-mannopyranose</text>
        <dbReference type="Rhea" id="RHEA:23384"/>
        <dbReference type="ChEBI" id="CHEBI:17057"/>
        <dbReference type="ChEBI" id="CHEBI:47931"/>
        <dbReference type="EC" id="5.1.3.11"/>
    </reaction>
</comment>
<keyword evidence="3 4" id="KW-0413">Isomerase</keyword>
<comment type="function">
    <text evidence="4">Catalyzes the reversible epimerization of cellobiose to 4-O-beta-D-glucopyranosyl-D-mannose (Glc-Man).</text>
</comment>
<dbReference type="InterPro" id="IPR012341">
    <property type="entry name" value="6hp_glycosidase-like_sf"/>
</dbReference>